<accession>A0A4S5E1C1</accession>
<proteinExistence type="predicted"/>
<feature type="region of interest" description="Disordered" evidence="1">
    <location>
        <begin position="33"/>
        <end position="70"/>
    </location>
</feature>
<dbReference type="Proteomes" id="UP000305233">
    <property type="component" value="Unassembled WGS sequence"/>
</dbReference>
<keyword evidence="4" id="KW-1185">Reference proteome</keyword>
<evidence type="ECO:0000256" key="2">
    <source>
        <dbReference type="SAM" id="Phobius"/>
    </source>
</evidence>
<gene>
    <name evidence="3" type="ORF">E8P82_12590</name>
</gene>
<reference evidence="3 4" key="1">
    <citation type="submission" date="2019-04" db="EMBL/GenBank/DDBJ databases">
        <authorList>
            <person name="Liu Q."/>
            <person name="Xin Y.-H."/>
        </authorList>
    </citation>
    <scope>NUCLEOTIDE SEQUENCE [LARGE SCALE GENOMIC DNA]</scope>
    <source>
        <strain evidence="3 4">AM23</strain>
    </source>
</reference>
<keyword evidence="2" id="KW-1133">Transmembrane helix</keyword>
<feature type="transmembrane region" description="Helical" evidence="2">
    <location>
        <begin position="6"/>
        <end position="25"/>
    </location>
</feature>
<dbReference type="OrthoDB" id="4807612at2"/>
<protein>
    <submittedName>
        <fullName evidence="3">Uncharacterized protein</fullName>
    </submittedName>
</protein>
<dbReference type="RefSeq" id="WP_136455359.1">
    <property type="nucleotide sequence ID" value="NZ_SSWH01000012.1"/>
</dbReference>
<keyword evidence="2" id="KW-0812">Transmembrane</keyword>
<evidence type="ECO:0000313" key="4">
    <source>
        <dbReference type="Proteomes" id="UP000305233"/>
    </source>
</evidence>
<organism evidence="3 4">
    <name type="scientific">Arthrobacter echini</name>
    <dbReference type="NCBI Taxonomy" id="1529066"/>
    <lineage>
        <taxon>Bacteria</taxon>
        <taxon>Bacillati</taxon>
        <taxon>Actinomycetota</taxon>
        <taxon>Actinomycetes</taxon>
        <taxon>Micrococcales</taxon>
        <taxon>Micrococcaceae</taxon>
        <taxon>Arthrobacter</taxon>
    </lineage>
</organism>
<evidence type="ECO:0000313" key="3">
    <source>
        <dbReference type="EMBL" id="THJ65145.1"/>
    </source>
</evidence>
<comment type="caution">
    <text evidence="3">The sequence shown here is derived from an EMBL/GenBank/DDBJ whole genome shotgun (WGS) entry which is preliminary data.</text>
</comment>
<dbReference type="EMBL" id="SSWH01000012">
    <property type="protein sequence ID" value="THJ65145.1"/>
    <property type="molecule type" value="Genomic_DNA"/>
</dbReference>
<name>A0A4S5E1C1_9MICC</name>
<sequence>MEYVAVLLPSAVLAVLFYFVIRAIFNADRSEREAMRHAEMMQDEQEARDRASGRDNNDGGRMDPDKNGRL</sequence>
<evidence type="ECO:0000256" key="1">
    <source>
        <dbReference type="SAM" id="MobiDB-lite"/>
    </source>
</evidence>
<dbReference type="AlphaFoldDB" id="A0A4S5E1C1"/>
<keyword evidence="2" id="KW-0472">Membrane</keyword>